<evidence type="ECO:0000256" key="2">
    <source>
        <dbReference type="ARBA" id="ARBA00023239"/>
    </source>
</evidence>
<dbReference type="EMBL" id="PNIN01000020">
    <property type="protein sequence ID" value="PMP72600.1"/>
    <property type="molecule type" value="Genomic_DNA"/>
</dbReference>
<dbReference type="GO" id="GO:0046872">
    <property type="term" value="F:metal ion binding"/>
    <property type="evidence" value="ECO:0007669"/>
    <property type="project" value="UniProtKB-KW"/>
</dbReference>
<evidence type="ECO:0000259" key="3">
    <source>
        <dbReference type="SMART" id="SM01007"/>
    </source>
</evidence>
<dbReference type="Pfam" id="PF00596">
    <property type="entry name" value="Aldolase_II"/>
    <property type="match status" value="1"/>
</dbReference>
<protein>
    <submittedName>
        <fullName evidence="4">Fuculose phosphate aldolase</fullName>
        <ecNumber evidence="4">4.1.2.17</ecNumber>
    </submittedName>
</protein>
<dbReference type="InterPro" id="IPR001303">
    <property type="entry name" value="Aldolase_II/adducin_N"/>
</dbReference>
<reference evidence="4 5" key="1">
    <citation type="submission" date="2018-01" db="EMBL/GenBank/DDBJ databases">
        <title>Metagenomic assembled genomes from two thermal pools in the Uzon Caldera, Kamchatka, Russia.</title>
        <authorList>
            <person name="Wilkins L."/>
            <person name="Ettinger C."/>
        </authorList>
    </citation>
    <scope>NUCLEOTIDE SEQUENCE [LARGE SCALE GENOMIC DNA]</scope>
    <source>
        <strain evidence="4">ZAV-05</strain>
    </source>
</reference>
<evidence type="ECO:0000256" key="1">
    <source>
        <dbReference type="ARBA" id="ARBA00022723"/>
    </source>
</evidence>
<dbReference type="PANTHER" id="PTHR22789">
    <property type="entry name" value="FUCULOSE PHOSPHATE ALDOLASE"/>
    <property type="match status" value="1"/>
</dbReference>
<dbReference type="SMART" id="SM01007">
    <property type="entry name" value="Aldolase_II"/>
    <property type="match status" value="1"/>
</dbReference>
<dbReference type="RefSeq" id="WP_424606265.1">
    <property type="nucleotide sequence ID" value="NZ_JBNAVA010000014.1"/>
</dbReference>
<dbReference type="Proteomes" id="UP000242881">
    <property type="component" value="Unassembled WGS sequence"/>
</dbReference>
<dbReference type="GO" id="GO:0019323">
    <property type="term" value="P:pentose catabolic process"/>
    <property type="evidence" value="ECO:0007669"/>
    <property type="project" value="TreeGrafter"/>
</dbReference>
<feature type="domain" description="Class II aldolase/adducin N-terminal" evidence="3">
    <location>
        <begin position="4"/>
        <end position="176"/>
    </location>
</feature>
<keyword evidence="1" id="KW-0479">Metal-binding</keyword>
<dbReference type="InterPro" id="IPR050197">
    <property type="entry name" value="Aldolase_class_II_sugar_metab"/>
</dbReference>
<keyword evidence="2 4" id="KW-0456">Lyase</keyword>
<sequence length="182" mass="20291">MVKKDIIKFGKKIVEQKLATSFFGNLSIKVSNEIFITKTGTMLDELSEDDIVKVNLSEKGEYDKLASSELIVHRMIYLKTGTNAVMHTHSLYSILMGNTALDCLKIDTGEVLPFLNTIPIVRGKSGSEELALTVSNALENFNLVIVKDHGVFAKGGNLKDCFIYISALEHHCKYIYLKGFLK</sequence>
<dbReference type="AlphaFoldDB" id="A0A2J6WQG3"/>
<dbReference type="GO" id="GO:0005829">
    <property type="term" value="C:cytosol"/>
    <property type="evidence" value="ECO:0007669"/>
    <property type="project" value="TreeGrafter"/>
</dbReference>
<dbReference type="Gene3D" id="3.40.225.10">
    <property type="entry name" value="Class II aldolase/adducin N-terminal domain"/>
    <property type="match status" value="1"/>
</dbReference>
<dbReference type="InterPro" id="IPR036409">
    <property type="entry name" value="Aldolase_II/adducin_N_sf"/>
</dbReference>
<organism evidence="4 5">
    <name type="scientific">Calditerrivibrio nitroreducens</name>
    <dbReference type="NCBI Taxonomy" id="477976"/>
    <lineage>
        <taxon>Bacteria</taxon>
        <taxon>Pseudomonadati</taxon>
        <taxon>Deferribacterota</taxon>
        <taxon>Deferribacteres</taxon>
        <taxon>Deferribacterales</taxon>
        <taxon>Calditerrivibrionaceae</taxon>
    </lineage>
</organism>
<dbReference type="GO" id="GO:0008738">
    <property type="term" value="F:L-fuculose-phosphate aldolase activity"/>
    <property type="evidence" value="ECO:0007669"/>
    <property type="project" value="UniProtKB-EC"/>
</dbReference>
<dbReference type="EC" id="4.1.2.17" evidence="4"/>
<dbReference type="SUPFAM" id="SSF53639">
    <property type="entry name" value="AraD/HMP-PK domain-like"/>
    <property type="match status" value="1"/>
</dbReference>
<accession>A0A2J6WQG3</accession>
<gene>
    <name evidence="4" type="ORF">C0187_01390</name>
</gene>
<evidence type="ECO:0000313" key="5">
    <source>
        <dbReference type="Proteomes" id="UP000242881"/>
    </source>
</evidence>
<name>A0A2J6WQG3_9BACT</name>
<proteinExistence type="predicted"/>
<evidence type="ECO:0000313" key="4">
    <source>
        <dbReference type="EMBL" id="PMP72600.1"/>
    </source>
</evidence>
<comment type="caution">
    <text evidence="4">The sequence shown here is derived from an EMBL/GenBank/DDBJ whole genome shotgun (WGS) entry which is preliminary data.</text>
</comment>
<dbReference type="PANTHER" id="PTHR22789:SF0">
    <property type="entry name" value="3-OXO-TETRONATE 4-PHOSPHATE DECARBOXYLASE-RELATED"/>
    <property type="match status" value="1"/>
</dbReference>